<proteinExistence type="predicted"/>
<protein>
    <submittedName>
        <fullName evidence="1">Uncharacterized protein</fullName>
    </submittedName>
</protein>
<accession>A0A1F6NKC9</accession>
<dbReference type="AlphaFoldDB" id="A0A1F6NKC9"/>
<organism evidence="1 2">
    <name type="scientific">Candidatus Magasanikbacteria bacterium RIFOXYA2_FULL_44_8</name>
    <dbReference type="NCBI Taxonomy" id="1798696"/>
    <lineage>
        <taxon>Bacteria</taxon>
        <taxon>Candidatus Magasanikiibacteriota</taxon>
    </lineage>
</organism>
<comment type="caution">
    <text evidence="1">The sequence shown here is derived from an EMBL/GenBank/DDBJ whole genome shotgun (WGS) entry which is preliminary data.</text>
</comment>
<evidence type="ECO:0000313" key="1">
    <source>
        <dbReference type="EMBL" id="OGH84362.1"/>
    </source>
</evidence>
<reference evidence="1 2" key="1">
    <citation type="journal article" date="2016" name="Nat. Commun.">
        <title>Thousands of microbial genomes shed light on interconnected biogeochemical processes in an aquifer system.</title>
        <authorList>
            <person name="Anantharaman K."/>
            <person name="Brown C.T."/>
            <person name="Hug L.A."/>
            <person name="Sharon I."/>
            <person name="Castelle C.J."/>
            <person name="Probst A.J."/>
            <person name="Thomas B.C."/>
            <person name="Singh A."/>
            <person name="Wilkins M.J."/>
            <person name="Karaoz U."/>
            <person name="Brodie E.L."/>
            <person name="Williams K.H."/>
            <person name="Hubbard S.S."/>
            <person name="Banfield J.F."/>
        </authorList>
    </citation>
    <scope>NUCLEOTIDE SEQUENCE [LARGE SCALE GENOMIC DNA]</scope>
</reference>
<gene>
    <name evidence="1" type="ORF">A2261_00645</name>
</gene>
<sequence length="142" mass="15976">MPLGTFFITGVFFEETEFCARIPEGDRNDEQSAAVQFMKDAPYLFGGAIYADIKKDGESDLKGLMYDYYGASVLTDIVMREDYLSFTKTYRQPPLAPMTYIFKREGDAWTGQYVVTNTGHIGPAKCLVTKVPFQLLIPPTKS</sequence>
<dbReference type="EMBL" id="MFQR01000026">
    <property type="protein sequence ID" value="OGH84362.1"/>
    <property type="molecule type" value="Genomic_DNA"/>
</dbReference>
<evidence type="ECO:0000313" key="2">
    <source>
        <dbReference type="Proteomes" id="UP000177803"/>
    </source>
</evidence>
<name>A0A1F6NKC9_9BACT</name>
<dbReference type="Proteomes" id="UP000177803">
    <property type="component" value="Unassembled WGS sequence"/>
</dbReference>